<comment type="caution">
    <text evidence="1">The sequence shown here is derived from an EMBL/GenBank/DDBJ whole genome shotgun (WGS) entry which is preliminary data.</text>
</comment>
<dbReference type="Proteomes" id="UP000836387">
    <property type="component" value="Unassembled WGS sequence"/>
</dbReference>
<sequence>MQNVIVCFDAMACPRRQKSLRSFWQRVVCLVRDAGRDDEDVAGLGLERDTSLFPGIAVCVGMEVI</sequence>
<protein>
    <submittedName>
        <fullName evidence="1">Uncharacterized protein</fullName>
    </submittedName>
</protein>
<reference evidence="1" key="1">
    <citation type="submission" date="2020-04" db="EMBL/GenBank/DDBJ databases">
        <authorList>
            <person name="Broberg M."/>
        </authorList>
    </citation>
    <scope>NUCLEOTIDE SEQUENCE</scope>
</reference>
<evidence type="ECO:0000313" key="1">
    <source>
        <dbReference type="EMBL" id="CAG9947679.1"/>
    </source>
</evidence>
<reference evidence="1" key="2">
    <citation type="submission" date="2021-10" db="EMBL/GenBank/DDBJ databases">
        <authorList>
            <person name="Piombo E."/>
        </authorList>
    </citation>
    <scope>NUCLEOTIDE SEQUENCE</scope>
</reference>
<accession>A0ACA9U384</accession>
<evidence type="ECO:0000313" key="2">
    <source>
        <dbReference type="Proteomes" id="UP000836387"/>
    </source>
</evidence>
<proteinExistence type="predicted"/>
<keyword evidence="2" id="KW-1185">Reference proteome</keyword>
<name>A0ACA9U384_BIOOC</name>
<organism evidence="1 2">
    <name type="scientific">Clonostachys rosea f. rosea IK726</name>
    <dbReference type="NCBI Taxonomy" id="1349383"/>
    <lineage>
        <taxon>Eukaryota</taxon>
        <taxon>Fungi</taxon>
        <taxon>Dikarya</taxon>
        <taxon>Ascomycota</taxon>
        <taxon>Pezizomycotina</taxon>
        <taxon>Sordariomycetes</taxon>
        <taxon>Hypocreomycetidae</taxon>
        <taxon>Hypocreales</taxon>
        <taxon>Bionectriaceae</taxon>
        <taxon>Clonostachys</taxon>
    </lineage>
</organism>
<gene>
    <name evidence="1" type="ORF">CRV2_00012855</name>
</gene>
<dbReference type="EMBL" id="CADEHS020000012">
    <property type="protein sequence ID" value="CAG9947679.1"/>
    <property type="molecule type" value="Genomic_DNA"/>
</dbReference>